<keyword evidence="1 2" id="KW-0732">Signal</keyword>
<gene>
    <name evidence="4" type="ORF">EQG61_08250</name>
</gene>
<dbReference type="AlphaFoldDB" id="A0A4V1N2N0"/>
<evidence type="ECO:0000313" key="4">
    <source>
        <dbReference type="EMBL" id="RXR22564.1"/>
    </source>
</evidence>
<proteinExistence type="predicted"/>
<dbReference type="EMBL" id="SBKN01000004">
    <property type="protein sequence ID" value="RXR22564.1"/>
    <property type="molecule type" value="Genomic_DNA"/>
</dbReference>
<evidence type="ECO:0000256" key="2">
    <source>
        <dbReference type="SAM" id="SignalP"/>
    </source>
</evidence>
<dbReference type="Pfam" id="PF18962">
    <property type="entry name" value="Por_Secre_tail"/>
    <property type="match status" value="1"/>
</dbReference>
<reference evidence="5" key="1">
    <citation type="submission" date="2019-01" db="EMBL/GenBank/DDBJ databases">
        <title>Cytophagaceae bacterium strain CAR-16.</title>
        <authorList>
            <person name="Chen W.-M."/>
        </authorList>
    </citation>
    <scope>NUCLEOTIDE SEQUENCE [LARGE SCALE GENOMIC DNA]</scope>
    <source>
        <strain evidence="5">WWJ-16</strain>
    </source>
</reference>
<accession>A0A4V1N2N0</accession>
<evidence type="ECO:0000313" key="5">
    <source>
        <dbReference type="Proteomes" id="UP000289857"/>
    </source>
</evidence>
<dbReference type="RefSeq" id="WP_129461449.1">
    <property type="nucleotide sequence ID" value="NZ_SBKN01000004.1"/>
</dbReference>
<dbReference type="NCBIfam" id="TIGR04183">
    <property type="entry name" value="Por_Secre_tail"/>
    <property type="match status" value="1"/>
</dbReference>
<feature type="domain" description="Secretion system C-terminal sorting" evidence="3">
    <location>
        <begin position="91"/>
        <end position="155"/>
    </location>
</feature>
<comment type="caution">
    <text evidence="4">The sequence shown here is derived from an EMBL/GenBank/DDBJ whole genome shotgun (WGS) entry which is preliminary data.</text>
</comment>
<evidence type="ECO:0000259" key="3">
    <source>
        <dbReference type="Pfam" id="PF18962"/>
    </source>
</evidence>
<dbReference type="Proteomes" id="UP000289857">
    <property type="component" value="Unassembled WGS sequence"/>
</dbReference>
<feature type="signal peptide" evidence="2">
    <location>
        <begin position="1"/>
        <end position="18"/>
    </location>
</feature>
<name>A0A4V1N2N0_9FLAO</name>
<keyword evidence="5" id="KW-1185">Reference proteome</keyword>
<evidence type="ECO:0000256" key="1">
    <source>
        <dbReference type="ARBA" id="ARBA00022729"/>
    </source>
</evidence>
<sequence>MKKWYFLGVLLLSMTAFSQTGVVITYYDNTQQQFNVQTTGKLFFSGDNLQIQIDDTVTQPTSIPVTIIQRITFTNNLSTTQHSAAAIRLNLFPNPGSEYIQISSADEEILQVKIYNNNGQLLQNGSYFPMQNIDVSNLESGIYLVQVNGVTLKFVKR</sequence>
<organism evidence="4 5">
    <name type="scientific">Flavobacterium stagni</name>
    <dbReference type="NCBI Taxonomy" id="2506421"/>
    <lineage>
        <taxon>Bacteria</taxon>
        <taxon>Pseudomonadati</taxon>
        <taxon>Bacteroidota</taxon>
        <taxon>Flavobacteriia</taxon>
        <taxon>Flavobacteriales</taxon>
        <taxon>Flavobacteriaceae</taxon>
        <taxon>Flavobacterium</taxon>
    </lineage>
</organism>
<dbReference type="OrthoDB" id="1467680at2"/>
<protein>
    <submittedName>
        <fullName evidence="4">T9SS type A sorting domain-containing protein</fullName>
    </submittedName>
</protein>
<dbReference type="InterPro" id="IPR026444">
    <property type="entry name" value="Secre_tail"/>
</dbReference>
<feature type="chain" id="PRO_5020867518" evidence="2">
    <location>
        <begin position="19"/>
        <end position="157"/>
    </location>
</feature>